<dbReference type="RefSeq" id="WP_088258060.1">
    <property type="nucleotide sequence ID" value="NZ_NIDE01000014.1"/>
</dbReference>
<keyword evidence="11" id="KW-1185">Reference proteome</keyword>
<comment type="caution">
    <text evidence="10">The sequence shown here is derived from an EMBL/GenBank/DDBJ whole genome shotgun (WGS) entry which is preliminary data.</text>
</comment>
<evidence type="ECO:0000313" key="11">
    <source>
        <dbReference type="Proteomes" id="UP000214646"/>
    </source>
</evidence>
<dbReference type="EMBL" id="NIDE01000014">
    <property type="protein sequence ID" value="OWK38213.1"/>
    <property type="molecule type" value="Genomic_DNA"/>
</dbReference>
<feature type="region of interest" description="Disordered" evidence="6">
    <location>
        <begin position="1"/>
        <end position="24"/>
    </location>
</feature>
<dbReference type="Gene3D" id="2.40.30.170">
    <property type="match status" value="1"/>
</dbReference>
<keyword evidence="3 7" id="KW-1133">Transmembrane helix</keyword>
<evidence type="ECO:0000256" key="6">
    <source>
        <dbReference type="SAM" id="MobiDB-lite"/>
    </source>
</evidence>
<feature type="domain" description="p-hydroxybenzoic acid efflux pump subunit AaeA-like beta-barrel" evidence="9">
    <location>
        <begin position="346"/>
        <end position="436"/>
    </location>
</feature>
<dbReference type="Pfam" id="PF25917">
    <property type="entry name" value="BSH_RND"/>
    <property type="match status" value="1"/>
</dbReference>
<sequence>MSTAPAPNPPAAPASPTPAPAAAPPHSWWRWPRRAILLIVVAAAAVFVVPPAAVWVKYRSGHSLTDDAFVETHIVNIAPEAVAGRVVRFTADENDRVEAGQVLAEIDPTPYRDQVELAKAKLATAEAELKRQEIALARLKLDVPLQIEIARRTRDAARADRAKADESVKVTEDEVERGIEEAKAALDAATADLALAQIEYDRFADLFKQNAVPQRKWDEVTRTRDAAAAHVRLAEAKLAKAKGDRGKIQVTRKTLEAAETGVGKAEKSVDLATTGNEQIAETEQLAVVKRQTVEEARRGLVAAENTLGYTKIRAPFPGVVVRRARNLGDFASPGVAVLSLYNPDLLYVTANLEETRLRGVAPGNGVRLDIDAFSEPFRGRVVWVNKSTGAQFSLMPRNVVSGEFTKVVQRVPVRIAIEKDDRWPQLRAGLSVRVAIEHGPGDPAWAETAAREMTALETKFNLPTSDAPKPTP</sequence>
<feature type="coiled-coil region" evidence="5">
    <location>
        <begin position="115"/>
        <end position="142"/>
    </location>
</feature>
<comment type="subcellular location">
    <subcellularLocation>
        <location evidence="1">Membrane</location>
        <topology evidence="1">Single-pass membrane protein</topology>
    </subcellularLocation>
</comment>
<keyword evidence="2 7" id="KW-0812">Transmembrane</keyword>
<gene>
    <name evidence="10" type="ORF">FRUB_07333</name>
</gene>
<dbReference type="Proteomes" id="UP000214646">
    <property type="component" value="Unassembled WGS sequence"/>
</dbReference>
<dbReference type="OrthoDB" id="245220at2"/>
<evidence type="ECO:0000256" key="4">
    <source>
        <dbReference type="ARBA" id="ARBA00023136"/>
    </source>
</evidence>
<feature type="compositionally biased region" description="Pro residues" evidence="6">
    <location>
        <begin position="1"/>
        <end position="23"/>
    </location>
</feature>
<evidence type="ECO:0000256" key="2">
    <source>
        <dbReference type="ARBA" id="ARBA00022692"/>
    </source>
</evidence>
<keyword evidence="4 7" id="KW-0472">Membrane</keyword>
<reference evidence="11" key="1">
    <citation type="submission" date="2017-06" db="EMBL/GenBank/DDBJ databases">
        <title>Genome analysis of Fimbriiglobus ruber SP5, the first member of the order Planctomycetales with confirmed chitinolytic capability.</title>
        <authorList>
            <person name="Ravin N.V."/>
            <person name="Rakitin A.L."/>
            <person name="Ivanova A.A."/>
            <person name="Beletsky A.V."/>
            <person name="Kulichevskaya I.S."/>
            <person name="Mardanov A.V."/>
            <person name="Dedysh S.N."/>
        </authorList>
    </citation>
    <scope>NUCLEOTIDE SEQUENCE [LARGE SCALE GENOMIC DNA]</scope>
    <source>
        <strain evidence="11">SP5</strain>
    </source>
</reference>
<name>A0A225DB55_9BACT</name>
<evidence type="ECO:0000256" key="7">
    <source>
        <dbReference type="SAM" id="Phobius"/>
    </source>
</evidence>
<evidence type="ECO:0000313" key="10">
    <source>
        <dbReference type="EMBL" id="OWK38213.1"/>
    </source>
</evidence>
<dbReference type="Gene3D" id="2.40.50.100">
    <property type="match status" value="1"/>
</dbReference>
<dbReference type="InterPro" id="IPR058634">
    <property type="entry name" value="AaeA-lik-b-barrel"/>
</dbReference>
<dbReference type="AlphaFoldDB" id="A0A225DB55"/>
<evidence type="ECO:0000256" key="5">
    <source>
        <dbReference type="SAM" id="Coils"/>
    </source>
</evidence>
<evidence type="ECO:0000256" key="3">
    <source>
        <dbReference type="ARBA" id="ARBA00022989"/>
    </source>
</evidence>
<dbReference type="InterPro" id="IPR050739">
    <property type="entry name" value="MFP"/>
</dbReference>
<protein>
    <submittedName>
        <fullName evidence="10">Multidrug resistance protein [function not yet clear]</fullName>
    </submittedName>
</protein>
<proteinExistence type="predicted"/>
<evidence type="ECO:0000259" key="9">
    <source>
        <dbReference type="Pfam" id="PF25963"/>
    </source>
</evidence>
<dbReference type="SUPFAM" id="SSF111369">
    <property type="entry name" value="HlyD-like secretion proteins"/>
    <property type="match status" value="3"/>
</dbReference>
<evidence type="ECO:0000259" key="8">
    <source>
        <dbReference type="Pfam" id="PF25917"/>
    </source>
</evidence>
<feature type="domain" description="Multidrug resistance protein MdtA-like barrel-sandwich hybrid" evidence="8">
    <location>
        <begin position="75"/>
        <end position="334"/>
    </location>
</feature>
<accession>A0A225DB55</accession>
<dbReference type="Pfam" id="PF25963">
    <property type="entry name" value="Beta-barrel_AAEA"/>
    <property type="match status" value="1"/>
</dbReference>
<dbReference type="PANTHER" id="PTHR30386:SF26">
    <property type="entry name" value="TRANSPORT PROTEIN COMB"/>
    <property type="match status" value="1"/>
</dbReference>
<feature type="transmembrane region" description="Helical" evidence="7">
    <location>
        <begin position="35"/>
        <end position="56"/>
    </location>
</feature>
<feature type="coiled-coil region" evidence="5">
    <location>
        <begin position="172"/>
        <end position="199"/>
    </location>
</feature>
<evidence type="ECO:0000256" key="1">
    <source>
        <dbReference type="ARBA" id="ARBA00004167"/>
    </source>
</evidence>
<dbReference type="Gene3D" id="1.10.287.470">
    <property type="entry name" value="Helix hairpin bin"/>
    <property type="match status" value="2"/>
</dbReference>
<organism evidence="10 11">
    <name type="scientific">Fimbriiglobus ruber</name>
    <dbReference type="NCBI Taxonomy" id="1908690"/>
    <lineage>
        <taxon>Bacteria</taxon>
        <taxon>Pseudomonadati</taxon>
        <taxon>Planctomycetota</taxon>
        <taxon>Planctomycetia</taxon>
        <taxon>Gemmatales</taxon>
        <taxon>Gemmataceae</taxon>
        <taxon>Fimbriiglobus</taxon>
    </lineage>
</organism>
<dbReference type="GO" id="GO:0016020">
    <property type="term" value="C:membrane"/>
    <property type="evidence" value="ECO:0007669"/>
    <property type="project" value="UniProtKB-SubCell"/>
</dbReference>
<keyword evidence="5" id="KW-0175">Coiled coil</keyword>
<dbReference type="PANTHER" id="PTHR30386">
    <property type="entry name" value="MEMBRANE FUSION SUBUNIT OF EMRAB-TOLC MULTIDRUG EFFLUX PUMP"/>
    <property type="match status" value="1"/>
</dbReference>
<dbReference type="InterPro" id="IPR058625">
    <property type="entry name" value="MdtA-like_BSH"/>
</dbReference>